<evidence type="ECO:0000313" key="1">
    <source>
        <dbReference type="Proteomes" id="UP000095286"/>
    </source>
</evidence>
<sequence length="124" mass="14282">MSPELGPFSIETTTLLFSLKCLYPGKVKIWRGNHESRAVNHTYGMHVECIRKYILSDLSWTDPGVTIEDYEESPRGASRISGKNALNIFLKKHNCSLFLRGHQLVQEGFRFFAERKLRINHACQ</sequence>
<dbReference type="WBParaSite" id="RSKR_0000552600.1">
    <property type="protein sequence ID" value="RSKR_0000552600.1"/>
    <property type="gene ID" value="RSKR_0000552600"/>
</dbReference>
<dbReference type="Proteomes" id="UP000095286">
    <property type="component" value="Unplaced"/>
</dbReference>
<organism evidence="1 2">
    <name type="scientific">Rhabditophanes sp. KR3021</name>
    <dbReference type="NCBI Taxonomy" id="114890"/>
    <lineage>
        <taxon>Eukaryota</taxon>
        <taxon>Metazoa</taxon>
        <taxon>Ecdysozoa</taxon>
        <taxon>Nematoda</taxon>
        <taxon>Chromadorea</taxon>
        <taxon>Rhabditida</taxon>
        <taxon>Tylenchina</taxon>
        <taxon>Panagrolaimomorpha</taxon>
        <taxon>Strongyloidoidea</taxon>
        <taxon>Alloionematidae</taxon>
        <taxon>Rhabditophanes</taxon>
    </lineage>
</organism>
<evidence type="ECO:0000313" key="2">
    <source>
        <dbReference type="WBParaSite" id="RSKR_0000552600.1"/>
    </source>
</evidence>
<reference evidence="2" key="1">
    <citation type="submission" date="2016-11" db="UniProtKB">
        <authorList>
            <consortium name="WormBaseParasite"/>
        </authorList>
    </citation>
    <scope>IDENTIFICATION</scope>
    <source>
        <strain evidence="2">KR3021</strain>
    </source>
</reference>
<accession>A0AC35TY56</accession>
<protein>
    <submittedName>
        <fullName evidence="2">SER_THR_PHOSPHATASE domain-containing protein</fullName>
    </submittedName>
</protein>
<name>A0AC35TY56_9BILA</name>
<proteinExistence type="predicted"/>